<proteinExistence type="inferred from homology"/>
<reference evidence="10" key="2">
    <citation type="submission" date="2023-05" db="EMBL/GenBank/DDBJ databases">
        <authorList>
            <person name="Schelkunov M.I."/>
        </authorList>
    </citation>
    <scope>NUCLEOTIDE SEQUENCE</scope>
    <source>
        <strain evidence="10">Hsosn_3</strain>
        <tissue evidence="10">Leaf</tissue>
    </source>
</reference>
<comment type="caution">
    <text evidence="10">The sequence shown here is derived from an EMBL/GenBank/DDBJ whole genome shotgun (WGS) entry which is preliminary data.</text>
</comment>
<keyword evidence="11" id="KW-1185">Reference proteome</keyword>
<evidence type="ECO:0000256" key="3">
    <source>
        <dbReference type="ARBA" id="ARBA00023125"/>
    </source>
</evidence>
<keyword evidence="2 8" id="KW-0805">Transcription regulation</keyword>
<feature type="compositionally biased region" description="Basic and acidic residues" evidence="9">
    <location>
        <begin position="37"/>
        <end position="54"/>
    </location>
</feature>
<dbReference type="Proteomes" id="UP001237642">
    <property type="component" value="Unassembled WGS sequence"/>
</dbReference>
<feature type="compositionally biased region" description="Polar residues" evidence="9">
    <location>
        <begin position="272"/>
        <end position="281"/>
    </location>
</feature>
<keyword evidence="4" id="KW-0010">Activator</keyword>
<evidence type="ECO:0000313" key="10">
    <source>
        <dbReference type="EMBL" id="KAK1377795.1"/>
    </source>
</evidence>
<evidence type="ECO:0000256" key="5">
    <source>
        <dbReference type="ARBA" id="ARBA00023163"/>
    </source>
</evidence>
<dbReference type="SMART" id="SM00521">
    <property type="entry name" value="CBF"/>
    <property type="match status" value="1"/>
</dbReference>
<dbReference type="PANTHER" id="PTHR12632">
    <property type="entry name" value="TRANSCRIPTION FACTOR NF-Y ALPHA-RELATED"/>
    <property type="match status" value="1"/>
</dbReference>
<evidence type="ECO:0000313" key="11">
    <source>
        <dbReference type="Proteomes" id="UP001237642"/>
    </source>
</evidence>
<reference evidence="10" key="1">
    <citation type="submission" date="2023-02" db="EMBL/GenBank/DDBJ databases">
        <title>Genome of toxic invasive species Heracleum sosnowskyi carries increased number of genes despite the absence of recent whole-genome duplications.</title>
        <authorList>
            <person name="Schelkunov M."/>
            <person name="Shtratnikova V."/>
            <person name="Makarenko M."/>
            <person name="Klepikova A."/>
            <person name="Omelchenko D."/>
            <person name="Novikova G."/>
            <person name="Obukhova E."/>
            <person name="Bogdanov V."/>
            <person name="Penin A."/>
            <person name="Logacheva M."/>
        </authorList>
    </citation>
    <scope>NUCLEOTIDE SEQUENCE</scope>
    <source>
        <strain evidence="10">Hsosn_3</strain>
        <tissue evidence="10">Leaf</tissue>
    </source>
</reference>
<accession>A0AAD8I350</accession>
<gene>
    <name evidence="10" type="ORF">POM88_024539</name>
</gene>
<dbReference type="PROSITE" id="PS00686">
    <property type="entry name" value="NFYA_HAP2_1"/>
    <property type="match status" value="1"/>
</dbReference>
<feature type="compositionally biased region" description="Low complexity" evidence="9">
    <location>
        <begin position="55"/>
        <end position="68"/>
    </location>
</feature>
<comment type="subcellular location">
    <subcellularLocation>
        <location evidence="1 8">Nucleus</location>
    </subcellularLocation>
</comment>
<keyword evidence="6 8" id="KW-0539">Nucleus</keyword>
<comment type="function">
    <text evidence="8">Component of the sequence-specific heterotrimeric transcription factor (NF-Y) which specifically recognizes a 5'-CCAAT-3' box motif found in the promoters of its target genes.</text>
</comment>
<feature type="region of interest" description="Disordered" evidence="9">
    <location>
        <begin position="32"/>
        <end position="74"/>
    </location>
</feature>
<dbReference type="GO" id="GO:0016602">
    <property type="term" value="C:CCAAT-binding factor complex"/>
    <property type="evidence" value="ECO:0007669"/>
    <property type="project" value="InterPro"/>
</dbReference>
<dbReference type="GO" id="GO:0003677">
    <property type="term" value="F:DNA binding"/>
    <property type="evidence" value="ECO:0007669"/>
    <property type="project" value="UniProtKB-KW"/>
</dbReference>
<evidence type="ECO:0000256" key="9">
    <source>
        <dbReference type="SAM" id="MobiDB-lite"/>
    </source>
</evidence>
<keyword evidence="5 8" id="KW-0804">Transcription</keyword>
<evidence type="ECO:0000256" key="7">
    <source>
        <dbReference type="ARBA" id="ARBA00025911"/>
    </source>
</evidence>
<dbReference type="Pfam" id="PF02045">
    <property type="entry name" value="CBFB_NFYA"/>
    <property type="match status" value="1"/>
</dbReference>
<keyword evidence="3 8" id="KW-0238">DNA-binding</keyword>
<sequence>MPHIPFTTTTSWWNPQGQQFFQPLSKSLSLKVGSPREACEEGNHGGETGHHPQDPDSSSTQSQSTTDQSHQEVSAVEYNCSHDQYFSSDSAQGRSYSKHVDGQVKPVMVFSNPSFGIDRSRAEMNLSMAPIPYAYGDPYVNGLYTAYGPQVAPQVIGVPPVRVPLPIELADEGPIYVNAKQYNGIMRRRQMRAKLEAQNKLLKSRKPYLHESRHRHAVNRVRGTGGRFLSKSEQSNPAPPFNHNLSFSPVNQAETGKGETSKGSSSSIMRVDNNNDSSYQHPNLMYISSNMGGGNGGFMYEGTPQRSSPVVR</sequence>
<evidence type="ECO:0000256" key="1">
    <source>
        <dbReference type="ARBA" id="ARBA00004123"/>
    </source>
</evidence>
<dbReference type="Gene3D" id="6.10.250.2430">
    <property type="match status" value="1"/>
</dbReference>
<feature type="compositionally biased region" description="Polar residues" evidence="9">
    <location>
        <begin position="243"/>
        <end position="253"/>
    </location>
</feature>
<evidence type="ECO:0000256" key="2">
    <source>
        <dbReference type="ARBA" id="ARBA00023015"/>
    </source>
</evidence>
<feature type="region of interest" description="Disordered" evidence="9">
    <location>
        <begin position="227"/>
        <end position="281"/>
    </location>
</feature>
<evidence type="ECO:0000256" key="6">
    <source>
        <dbReference type="ARBA" id="ARBA00023242"/>
    </source>
</evidence>
<dbReference type="EMBL" id="JAUIZM010000006">
    <property type="protein sequence ID" value="KAK1377795.1"/>
    <property type="molecule type" value="Genomic_DNA"/>
</dbReference>
<dbReference type="AlphaFoldDB" id="A0AAD8I350"/>
<organism evidence="10 11">
    <name type="scientific">Heracleum sosnowskyi</name>
    <dbReference type="NCBI Taxonomy" id="360622"/>
    <lineage>
        <taxon>Eukaryota</taxon>
        <taxon>Viridiplantae</taxon>
        <taxon>Streptophyta</taxon>
        <taxon>Embryophyta</taxon>
        <taxon>Tracheophyta</taxon>
        <taxon>Spermatophyta</taxon>
        <taxon>Magnoliopsida</taxon>
        <taxon>eudicotyledons</taxon>
        <taxon>Gunneridae</taxon>
        <taxon>Pentapetalae</taxon>
        <taxon>asterids</taxon>
        <taxon>campanulids</taxon>
        <taxon>Apiales</taxon>
        <taxon>Apiaceae</taxon>
        <taxon>Apioideae</taxon>
        <taxon>apioid superclade</taxon>
        <taxon>Tordylieae</taxon>
        <taxon>Tordyliinae</taxon>
        <taxon>Heracleum</taxon>
    </lineage>
</organism>
<name>A0AAD8I350_9APIA</name>
<dbReference type="InterPro" id="IPR001289">
    <property type="entry name" value="NFYA"/>
</dbReference>
<dbReference type="GO" id="GO:0003700">
    <property type="term" value="F:DNA-binding transcription factor activity"/>
    <property type="evidence" value="ECO:0007669"/>
    <property type="project" value="UniProtKB-UniRule"/>
</dbReference>
<evidence type="ECO:0000256" key="8">
    <source>
        <dbReference type="RuleBase" id="RU367155"/>
    </source>
</evidence>
<protein>
    <recommendedName>
        <fullName evidence="8">Nuclear transcription factor Y subunit</fullName>
    </recommendedName>
</protein>
<dbReference type="PRINTS" id="PR00616">
    <property type="entry name" value="CCAATSUBUNTB"/>
</dbReference>
<dbReference type="PROSITE" id="PS51152">
    <property type="entry name" value="NFYA_HAP2_2"/>
    <property type="match status" value="1"/>
</dbReference>
<dbReference type="InterPro" id="IPR018362">
    <property type="entry name" value="CCAAT-binding_factor_CS"/>
</dbReference>
<comment type="subunit">
    <text evidence="7">Heterotrimeric transcription factor composed of three components, NF-YA, NF-YB and NF-YC. NF-YB and NF-YC must interact and dimerize for NF-YA association and DNA binding.</text>
</comment>
<comment type="similarity">
    <text evidence="8">Belongs to the NFYA/HAP2 subunit family.</text>
</comment>
<evidence type="ECO:0000256" key="4">
    <source>
        <dbReference type="ARBA" id="ARBA00023159"/>
    </source>
</evidence>